<name>A0A089YPI2_9PSED</name>
<dbReference type="AlphaFoldDB" id="A0A089YPI2"/>
<dbReference type="HOGENOM" id="CLU_2668376_0_0_6"/>
<dbReference type="EMBL" id="CP009533">
    <property type="protein sequence ID" value="AIS17484.1"/>
    <property type="molecule type" value="Genomic_DNA"/>
</dbReference>
<gene>
    <name evidence="1" type="ORF">LT40_08750</name>
</gene>
<protein>
    <submittedName>
        <fullName evidence="1">Uncharacterized protein</fullName>
    </submittedName>
</protein>
<sequence length="75" mass="8022">MAIGKLMQHQLEEILSAGAALELSAKGRMPSQLIDLAKCAKRGGSHLTLTDAGEILHHLLLEIARDGQGHVTLKD</sequence>
<proteinExistence type="predicted"/>
<organism evidence="1 2">
    <name type="scientific">Pseudomonas rhizosphaerae</name>
    <dbReference type="NCBI Taxonomy" id="216142"/>
    <lineage>
        <taxon>Bacteria</taxon>
        <taxon>Pseudomonadati</taxon>
        <taxon>Pseudomonadota</taxon>
        <taxon>Gammaproteobacteria</taxon>
        <taxon>Pseudomonadales</taxon>
        <taxon>Pseudomonadaceae</taxon>
        <taxon>Pseudomonas</taxon>
    </lineage>
</organism>
<dbReference type="RefSeq" id="WP_043188900.1">
    <property type="nucleotide sequence ID" value="NZ_CP009533.1"/>
</dbReference>
<dbReference type="OrthoDB" id="6966254at2"/>
<reference evidence="1 2" key="1">
    <citation type="journal article" date="2015" name="J. Biotechnol.">
        <title>Complete genome sequence of Pseudomonas rhizosphaerae IH5T (=DSM 16299T), a phosphate-solubilizing rhizobacterium for bacterial biofertilizer.</title>
        <authorList>
            <person name="Kwak Y."/>
            <person name="Jung B.K."/>
            <person name="Shin J.H."/>
        </authorList>
    </citation>
    <scope>NUCLEOTIDE SEQUENCE [LARGE SCALE GENOMIC DNA]</scope>
    <source>
        <strain evidence="1">DSM 16299</strain>
    </source>
</reference>
<evidence type="ECO:0000313" key="1">
    <source>
        <dbReference type="EMBL" id="AIS17484.1"/>
    </source>
</evidence>
<dbReference type="KEGG" id="prh:LT40_08750"/>
<keyword evidence="2" id="KW-1185">Reference proteome</keyword>
<accession>A0A089YPI2</accession>
<evidence type="ECO:0000313" key="2">
    <source>
        <dbReference type="Proteomes" id="UP000029499"/>
    </source>
</evidence>
<dbReference type="Proteomes" id="UP000029499">
    <property type="component" value="Chromosome"/>
</dbReference>
<dbReference type="STRING" id="216142.LT40_08750"/>